<evidence type="ECO:0000256" key="2">
    <source>
        <dbReference type="HAMAP-Rule" id="MF_00163"/>
    </source>
</evidence>
<dbReference type="Gene3D" id="3.90.45.10">
    <property type="entry name" value="Peptide deformylase"/>
    <property type="match status" value="1"/>
</dbReference>
<dbReference type="PANTHER" id="PTHR10458">
    <property type="entry name" value="PEPTIDE DEFORMYLASE"/>
    <property type="match status" value="1"/>
</dbReference>
<feature type="binding site" evidence="2">
    <location>
        <position position="108"/>
    </location>
    <ligand>
        <name>Fe cation</name>
        <dbReference type="ChEBI" id="CHEBI:24875"/>
    </ligand>
</feature>
<dbReference type="CDD" id="cd00487">
    <property type="entry name" value="Pep_deformylase"/>
    <property type="match status" value="1"/>
</dbReference>
<dbReference type="GO" id="GO:0046872">
    <property type="term" value="F:metal ion binding"/>
    <property type="evidence" value="ECO:0007669"/>
    <property type="project" value="UniProtKB-KW"/>
</dbReference>
<name>A0A1G1VMW2_9BACT</name>
<comment type="function">
    <text evidence="2">Removes the formyl group from the N-terminal Met of newly synthesized proteins. Requires at least a dipeptide for an efficient rate of reaction. N-terminal L-methionine is a prerequisite for activity but the enzyme has broad specificity at other positions.</text>
</comment>
<evidence type="ECO:0000256" key="1">
    <source>
        <dbReference type="ARBA" id="ARBA00010759"/>
    </source>
</evidence>
<keyword evidence="2" id="KW-0479">Metal-binding</keyword>
<gene>
    <name evidence="2" type="primary">def</name>
    <name evidence="3" type="ORF">A2785_01955</name>
</gene>
<evidence type="ECO:0000313" key="4">
    <source>
        <dbReference type="Proteomes" id="UP000179069"/>
    </source>
</evidence>
<dbReference type="InterPro" id="IPR036821">
    <property type="entry name" value="Peptide_deformylase_sf"/>
</dbReference>
<protein>
    <recommendedName>
        <fullName evidence="2">Peptide deformylase</fullName>
        <shortName evidence="2">PDF</shortName>
        <ecNumber evidence="2">3.5.1.88</ecNumber>
    </recommendedName>
    <alternativeName>
        <fullName evidence="2">Polypeptide deformylase</fullName>
    </alternativeName>
</protein>
<dbReference type="Pfam" id="PF01327">
    <property type="entry name" value="Pep_deformylase"/>
    <property type="match status" value="2"/>
</dbReference>
<dbReference type="GO" id="GO:0006412">
    <property type="term" value="P:translation"/>
    <property type="evidence" value="ECO:0007669"/>
    <property type="project" value="UniProtKB-UniRule"/>
</dbReference>
<feature type="active site" evidence="2">
    <location>
        <position position="194"/>
    </location>
</feature>
<dbReference type="EC" id="3.5.1.88" evidence="2"/>
<keyword evidence="2" id="KW-0408">Iron</keyword>
<dbReference type="AlphaFoldDB" id="A0A1G1VMW2"/>
<dbReference type="HAMAP" id="MF_00163">
    <property type="entry name" value="Pep_deformylase"/>
    <property type="match status" value="1"/>
</dbReference>
<keyword evidence="2" id="KW-0378">Hydrolase</keyword>
<feature type="binding site" evidence="2">
    <location>
        <position position="193"/>
    </location>
    <ligand>
        <name>Fe cation</name>
        <dbReference type="ChEBI" id="CHEBI:24875"/>
    </ligand>
</feature>
<keyword evidence="2" id="KW-0648">Protein biosynthesis</keyword>
<comment type="similarity">
    <text evidence="1 2">Belongs to the polypeptide deformylase family.</text>
</comment>
<dbReference type="SUPFAM" id="SSF56420">
    <property type="entry name" value="Peptide deformylase"/>
    <property type="match status" value="2"/>
</dbReference>
<evidence type="ECO:0000313" key="3">
    <source>
        <dbReference type="EMBL" id="OGY16703.1"/>
    </source>
</evidence>
<feature type="binding site" evidence="2">
    <location>
        <position position="197"/>
    </location>
    <ligand>
        <name>Fe cation</name>
        <dbReference type="ChEBI" id="CHEBI:24875"/>
    </ligand>
</feature>
<reference evidence="3 4" key="1">
    <citation type="journal article" date="2016" name="Nat. Commun.">
        <title>Thousands of microbial genomes shed light on interconnected biogeochemical processes in an aquifer system.</title>
        <authorList>
            <person name="Anantharaman K."/>
            <person name="Brown C.T."/>
            <person name="Hug L.A."/>
            <person name="Sharon I."/>
            <person name="Castelle C.J."/>
            <person name="Probst A.J."/>
            <person name="Thomas B.C."/>
            <person name="Singh A."/>
            <person name="Wilkins M.J."/>
            <person name="Karaoz U."/>
            <person name="Brodie E.L."/>
            <person name="Williams K.H."/>
            <person name="Hubbard S.S."/>
            <person name="Banfield J.F."/>
        </authorList>
    </citation>
    <scope>NUCLEOTIDE SEQUENCE [LARGE SCALE GENOMIC DNA]</scope>
</reference>
<dbReference type="PANTHER" id="PTHR10458:SF22">
    <property type="entry name" value="PEPTIDE DEFORMYLASE"/>
    <property type="match status" value="1"/>
</dbReference>
<dbReference type="PRINTS" id="PR01576">
    <property type="entry name" value="PDEFORMYLASE"/>
</dbReference>
<proteinExistence type="inferred from homology"/>
<comment type="cofactor">
    <cofactor evidence="2">
        <name>Fe(2+)</name>
        <dbReference type="ChEBI" id="CHEBI:29033"/>
    </cofactor>
    <text evidence="2">Binds 1 Fe(2+) ion.</text>
</comment>
<organism evidence="3 4">
    <name type="scientific">Candidatus Chisholmbacteria bacterium RIFCSPHIGHO2_01_FULL_49_18</name>
    <dbReference type="NCBI Taxonomy" id="1797590"/>
    <lineage>
        <taxon>Bacteria</taxon>
        <taxon>Candidatus Chisholmiibacteriota</taxon>
    </lineage>
</organism>
<dbReference type="GO" id="GO:0042586">
    <property type="term" value="F:peptide deformylase activity"/>
    <property type="evidence" value="ECO:0007669"/>
    <property type="project" value="UniProtKB-UniRule"/>
</dbReference>
<comment type="catalytic activity">
    <reaction evidence="2">
        <text>N-terminal N-formyl-L-methionyl-[peptide] + H2O = N-terminal L-methionyl-[peptide] + formate</text>
        <dbReference type="Rhea" id="RHEA:24420"/>
        <dbReference type="Rhea" id="RHEA-COMP:10639"/>
        <dbReference type="Rhea" id="RHEA-COMP:10640"/>
        <dbReference type="ChEBI" id="CHEBI:15377"/>
        <dbReference type="ChEBI" id="CHEBI:15740"/>
        <dbReference type="ChEBI" id="CHEBI:49298"/>
        <dbReference type="ChEBI" id="CHEBI:64731"/>
        <dbReference type="EC" id="3.5.1.88"/>
    </reaction>
</comment>
<comment type="caution">
    <text evidence="3">The sequence shown here is derived from an EMBL/GenBank/DDBJ whole genome shotgun (WGS) entry which is preliminary data.</text>
</comment>
<dbReference type="EMBL" id="MHCI01000012">
    <property type="protein sequence ID" value="OGY16703.1"/>
    <property type="molecule type" value="Genomic_DNA"/>
</dbReference>
<dbReference type="Proteomes" id="UP000179069">
    <property type="component" value="Unassembled WGS sequence"/>
</dbReference>
<dbReference type="PIRSF" id="PIRSF004749">
    <property type="entry name" value="Pep_def"/>
    <property type="match status" value="1"/>
</dbReference>
<accession>A0A1G1VMW2</accession>
<dbReference type="InterPro" id="IPR023635">
    <property type="entry name" value="Peptide_deformylase"/>
</dbReference>
<sequence>MSKIITTPNPILRKISKPVVNLDKKNLAIVKDIQDTLSGSDHPRGVGLSGVQIGKTIRVFCLYLPKSGDPDDEKSQPILSTFINPEVVEVSKDKTLGPKKEKPILEGCLSIPGIWGPVRRHSWIRLRYTPFLSKNVGGEGDKFSLAATARPKAWQNDQRQNLMRAKPSAAKKISVAKPTEKIFSAFPARVIQHELDHLNGILFTDHSLRDKLPIYESRVNELVEVEII</sequence>